<dbReference type="SUPFAM" id="SSF111126">
    <property type="entry name" value="Ligand-binding domain in the NO signalling and Golgi transport"/>
    <property type="match status" value="1"/>
</dbReference>
<dbReference type="GO" id="GO:0016236">
    <property type="term" value="P:macroautophagy"/>
    <property type="evidence" value="ECO:0007669"/>
    <property type="project" value="UniProtKB-ARBA"/>
</dbReference>
<dbReference type="GO" id="GO:0005794">
    <property type="term" value="C:Golgi apparatus"/>
    <property type="evidence" value="ECO:0007669"/>
    <property type="project" value="UniProtKB-SubCell"/>
</dbReference>
<dbReference type="Gene3D" id="3.30.1380.20">
    <property type="entry name" value="Trafficking protein particle complex subunit 3"/>
    <property type="match status" value="1"/>
</dbReference>
<dbReference type="PANTHER" id="PTHR13048">
    <property type="entry name" value="TRAFFICKING PROTEIN PARTICLE COMPLEX SUBUNIT 3"/>
    <property type="match status" value="1"/>
</dbReference>
<comment type="similarity">
    <text evidence="3 8">Belongs to the TRAPP small subunits family. BET3 subfamily.</text>
</comment>
<evidence type="ECO:0000256" key="1">
    <source>
        <dbReference type="ARBA" id="ARBA00004222"/>
    </source>
</evidence>
<dbReference type="EMBL" id="JQDR03005416">
    <property type="protein sequence ID" value="KAA0201473.1"/>
    <property type="molecule type" value="Genomic_DNA"/>
</dbReference>
<dbReference type="RefSeq" id="XP_018021817.1">
    <property type="nucleotide sequence ID" value="XM_018166328.2"/>
</dbReference>
<keyword evidence="10" id="KW-1185">Reference proteome</keyword>
<evidence type="ECO:0000256" key="4">
    <source>
        <dbReference type="ARBA" id="ARBA00022448"/>
    </source>
</evidence>
<evidence type="ECO:0000256" key="3">
    <source>
        <dbReference type="ARBA" id="ARBA00006218"/>
    </source>
</evidence>
<evidence type="ECO:0000313" key="10">
    <source>
        <dbReference type="Proteomes" id="UP000694843"/>
    </source>
</evidence>
<dbReference type="GO" id="GO:0030008">
    <property type="term" value="C:TRAPP complex"/>
    <property type="evidence" value="ECO:0007669"/>
    <property type="project" value="InterPro"/>
</dbReference>
<dbReference type="KEGG" id="hazt:108678002"/>
<dbReference type="OMA" id="MVQMQVQ"/>
<protein>
    <recommendedName>
        <fullName evidence="8">Trafficking protein particle complex subunit</fullName>
    </recommendedName>
</protein>
<evidence type="ECO:0000256" key="6">
    <source>
        <dbReference type="ARBA" id="ARBA00022892"/>
    </source>
</evidence>
<dbReference type="GO" id="GO:0005783">
    <property type="term" value="C:endoplasmic reticulum"/>
    <property type="evidence" value="ECO:0007669"/>
    <property type="project" value="UniProtKB-SubCell"/>
</dbReference>
<comment type="function">
    <text evidence="8">May play a role in vesicular transport from endoplasmic reticulum to Golgi.</text>
</comment>
<reference evidence="11" key="4">
    <citation type="submission" date="2025-04" db="UniProtKB">
        <authorList>
            <consortium name="RefSeq"/>
        </authorList>
    </citation>
    <scope>IDENTIFICATION</scope>
    <source>
        <tissue evidence="11">Whole organism</tissue>
    </source>
</reference>
<dbReference type="AlphaFoldDB" id="A0A6A0H6V5"/>
<proteinExistence type="inferred from homology"/>
<evidence type="ECO:0000256" key="5">
    <source>
        <dbReference type="ARBA" id="ARBA00022824"/>
    </source>
</evidence>
<comment type="subcellular location">
    <subcellularLocation>
        <location evidence="2">Endoplasmic reticulum</location>
    </subcellularLocation>
    <subcellularLocation>
        <location evidence="1 8">Golgi apparatus</location>
        <location evidence="1 8">cis-Golgi network</location>
    </subcellularLocation>
</comment>
<reference evidence="9" key="3">
    <citation type="submission" date="2019-06" db="EMBL/GenBank/DDBJ databases">
        <authorList>
            <person name="Poynton C."/>
            <person name="Hasenbein S."/>
            <person name="Benoit J.B."/>
            <person name="Sepulveda M.S."/>
            <person name="Poelchau M.F."/>
            <person name="Murali S.C."/>
            <person name="Chen S."/>
            <person name="Glastad K.M."/>
            <person name="Werren J.H."/>
            <person name="Vineis J.H."/>
            <person name="Bowen J.L."/>
            <person name="Friedrich M."/>
            <person name="Jones J."/>
            <person name="Robertson H.M."/>
            <person name="Feyereisen R."/>
            <person name="Mechler-Hickson A."/>
            <person name="Mathers N."/>
            <person name="Lee C.E."/>
            <person name="Colbourne J.K."/>
            <person name="Biales A."/>
            <person name="Johnston J.S."/>
            <person name="Wellborn G.A."/>
            <person name="Rosendale A.J."/>
            <person name="Cridge A.G."/>
            <person name="Munoz-Torres M.C."/>
            <person name="Bain P.A."/>
            <person name="Manny A.R."/>
            <person name="Major K.M."/>
            <person name="Lambert F.N."/>
            <person name="Vulpe C.D."/>
            <person name="Tuck P."/>
            <person name="Blalock B.J."/>
            <person name="Lin Y.-Y."/>
            <person name="Smith M.E."/>
            <person name="Ochoa-Acuna H."/>
            <person name="Chen M.-J.M."/>
            <person name="Childers C.P."/>
            <person name="Qu J."/>
            <person name="Dugan S."/>
            <person name="Lee S.L."/>
            <person name="Chao H."/>
            <person name="Dinh H."/>
            <person name="Han Y."/>
            <person name="Doddapaneni H."/>
            <person name="Worley K.C."/>
            <person name="Muzny D.M."/>
            <person name="Gibbs R.A."/>
            <person name="Richards S."/>
        </authorList>
    </citation>
    <scope>NUCLEOTIDE SEQUENCE</scope>
    <source>
        <strain evidence="9">HAZT.00-mixed</strain>
        <tissue evidence="9">Whole organism</tissue>
    </source>
</reference>
<gene>
    <name evidence="11" type="primary">LOC108678002</name>
    <name evidence="9" type="ORF">HAZT_HAZT006878</name>
</gene>
<dbReference type="GeneID" id="108678002"/>
<name>A0A6A0H6V5_HYAAZ</name>
<dbReference type="InterPro" id="IPR007194">
    <property type="entry name" value="TRAPP_component"/>
</dbReference>
<evidence type="ECO:0000256" key="8">
    <source>
        <dbReference type="PIRNR" id="PIRNR018293"/>
    </source>
</evidence>
<sequence>MSRSALKAGEQKKVSCELLSITYGALVAQVMNDYENVDDVNRQLDRLGHDLGVRLIEDFLARANPGRCHDLRDTADKIQQAFKIYLGMNVTIGSWSPAGDEFSIIMDQNPLEEFVELPDSYAGLRYSNLLAGAIRGACEMVQVEVMVAFTADHLRGDNNTELRVKFIKRLEDAIPAGED</sequence>
<accession>A0A6A0H6V5</accession>
<evidence type="ECO:0000256" key="7">
    <source>
        <dbReference type="ARBA" id="ARBA00023034"/>
    </source>
</evidence>
<keyword evidence="4 8" id="KW-0813">Transport</keyword>
<comment type="subunit">
    <text evidence="8">Homodimer.</text>
</comment>
<dbReference type="Pfam" id="PF04051">
    <property type="entry name" value="TRAPP"/>
    <property type="match status" value="1"/>
</dbReference>
<reference evidence="9" key="1">
    <citation type="submission" date="2014-08" db="EMBL/GenBank/DDBJ databases">
        <authorList>
            <person name="Murali S."/>
            <person name="Richards S."/>
            <person name="Bandaranaike D."/>
            <person name="Bellair M."/>
            <person name="Blankenburg K."/>
            <person name="Chao H."/>
            <person name="Dinh H."/>
            <person name="Doddapaneni H."/>
            <person name="Dugan-Rocha S."/>
            <person name="Elkadiri S."/>
            <person name="Gnanaolivu R."/>
            <person name="Hughes D."/>
            <person name="Lee S."/>
            <person name="Li M."/>
            <person name="Ming W."/>
            <person name="Munidasa M."/>
            <person name="Muniz J."/>
            <person name="Nguyen L."/>
            <person name="Osuji N."/>
            <person name="Pu L.-L."/>
            <person name="Puazo M."/>
            <person name="Skinner E."/>
            <person name="Qu C."/>
            <person name="Quiroz J."/>
            <person name="Raj R."/>
            <person name="Weissenberger G."/>
            <person name="Xin Y."/>
            <person name="Zou X."/>
            <person name="Han Y."/>
            <person name="Worley K."/>
            <person name="Muzny D."/>
            <person name="Gibbs R."/>
        </authorList>
    </citation>
    <scope>NUCLEOTIDE SEQUENCE</scope>
    <source>
        <strain evidence="9">HAZT.00-mixed</strain>
        <tissue evidence="9">Whole organism</tissue>
    </source>
</reference>
<dbReference type="Proteomes" id="UP000711488">
    <property type="component" value="Unassembled WGS sequence"/>
</dbReference>
<evidence type="ECO:0000313" key="11">
    <source>
        <dbReference type="RefSeq" id="XP_018021817.1"/>
    </source>
</evidence>
<dbReference type="InterPro" id="IPR024096">
    <property type="entry name" value="NO_sig/Golgi_transp_ligand-bd"/>
</dbReference>
<evidence type="ECO:0000256" key="2">
    <source>
        <dbReference type="ARBA" id="ARBA00004240"/>
    </source>
</evidence>
<dbReference type="OrthoDB" id="10262857at2759"/>
<dbReference type="CDD" id="cd14942">
    <property type="entry name" value="TRAPPC3_bet3"/>
    <property type="match status" value="1"/>
</dbReference>
<dbReference type="PIRSF" id="PIRSF018293">
    <property type="entry name" value="TRAPP_I_complex_Bet3"/>
    <property type="match status" value="1"/>
</dbReference>
<dbReference type="Proteomes" id="UP000694843">
    <property type="component" value="Unplaced"/>
</dbReference>
<dbReference type="GO" id="GO:0048193">
    <property type="term" value="P:Golgi vesicle transport"/>
    <property type="evidence" value="ECO:0007669"/>
    <property type="project" value="InterPro"/>
</dbReference>
<reference evidence="9" key="2">
    <citation type="journal article" date="2018" name="Environ. Sci. Technol.">
        <title>The Toxicogenome of Hyalella azteca: A Model for Sediment Ecotoxicology and Evolutionary Toxicology.</title>
        <authorList>
            <person name="Poynton H.C."/>
            <person name="Hasenbein S."/>
            <person name="Benoit J.B."/>
            <person name="Sepulveda M.S."/>
            <person name="Poelchau M.F."/>
            <person name="Hughes D.S.T."/>
            <person name="Murali S.C."/>
            <person name="Chen S."/>
            <person name="Glastad K.M."/>
            <person name="Goodisman M.A.D."/>
            <person name="Werren J.H."/>
            <person name="Vineis J.H."/>
            <person name="Bowen J.L."/>
            <person name="Friedrich M."/>
            <person name="Jones J."/>
            <person name="Robertson H.M."/>
            <person name="Feyereisen R."/>
            <person name="Mechler-Hickson A."/>
            <person name="Mathers N."/>
            <person name="Lee C.E."/>
            <person name="Colbourne J.K."/>
            <person name="Biales A."/>
            <person name="Johnston J.S."/>
            <person name="Wellborn G.A."/>
            <person name="Rosendale A.J."/>
            <person name="Cridge A.G."/>
            <person name="Munoz-Torres M.C."/>
            <person name="Bain P.A."/>
            <person name="Manny A.R."/>
            <person name="Major K.M."/>
            <person name="Lambert F.N."/>
            <person name="Vulpe C.D."/>
            <person name="Tuck P."/>
            <person name="Blalock B.J."/>
            <person name="Lin Y.Y."/>
            <person name="Smith M.E."/>
            <person name="Ochoa-Acuna H."/>
            <person name="Chen M.M."/>
            <person name="Childers C.P."/>
            <person name="Qu J."/>
            <person name="Dugan S."/>
            <person name="Lee S.L."/>
            <person name="Chao H."/>
            <person name="Dinh H."/>
            <person name="Han Y."/>
            <person name="Doddapaneni H."/>
            <person name="Worley K.C."/>
            <person name="Muzny D.M."/>
            <person name="Gibbs R.A."/>
            <person name="Richards S."/>
        </authorList>
    </citation>
    <scope>NUCLEOTIDE SEQUENCE</scope>
    <source>
        <strain evidence="9">HAZT.00-mixed</strain>
        <tissue evidence="9">Whole organism</tissue>
    </source>
</reference>
<evidence type="ECO:0000313" key="9">
    <source>
        <dbReference type="EMBL" id="KAA0201473.1"/>
    </source>
</evidence>
<keyword evidence="7 8" id="KW-0333">Golgi apparatus</keyword>
<keyword evidence="5" id="KW-0256">Endoplasmic reticulum</keyword>
<keyword evidence="6 8" id="KW-0931">ER-Golgi transport</keyword>
<dbReference type="InterPro" id="IPR016721">
    <property type="entry name" value="Bet3"/>
</dbReference>
<dbReference type="FunFam" id="3.30.1380.20:FF:000001">
    <property type="entry name" value="Trafficking protein particle complex subunit BET3"/>
    <property type="match status" value="1"/>
</dbReference>
<organism evidence="9">
    <name type="scientific">Hyalella azteca</name>
    <name type="common">Amphipod</name>
    <dbReference type="NCBI Taxonomy" id="294128"/>
    <lineage>
        <taxon>Eukaryota</taxon>
        <taxon>Metazoa</taxon>
        <taxon>Ecdysozoa</taxon>
        <taxon>Arthropoda</taxon>
        <taxon>Crustacea</taxon>
        <taxon>Multicrustacea</taxon>
        <taxon>Malacostraca</taxon>
        <taxon>Eumalacostraca</taxon>
        <taxon>Peracarida</taxon>
        <taxon>Amphipoda</taxon>
        <taxon>Senticaudata</taxon>
        <taxon>Talitrida</taxon>
        <taxon>Talitroidea</taxon>
        <taxon>Hyalellidae</taxon>
        <taxon>Hyalella</taxon>
    </lineage>
</organism>
<dbReference type="CTD" id="39090"/>